<gene>
    <name evidence="1" type="ORF">BV898_13364</name>
</gene>
<protein>
    <submittedName>
        <fullName evidence="1">Uncharacterized protein</fullName>
    </submittedName>
</protein>
<organism evidence="1 2">
    <name type="scientific">Hypsibius exemplaris</name>
    <name type="common">Freshwater tardigrade</name>
    <dbReference type="NCBI Taxonomy" id="2072580"/>
    <lineage>
        <taxon>Eukaryota</taxon>
        <taxon>Metazoa</taxon>
        <taxon>Ecdysozoa</taxon>
        <taxon>Tardigrada</taxon>
        <taxon>Eutardigrada</taxon>
        <taxon>Parachela</taxon>
        <taxon>Hypsibioidea</taxon>
        <taxon>Hypsibiidae</taxon>
        <taxon>Hypsibius</taxon>
    </lineage>
</organism>
<dbReference type="Proteomes" id="UP000192578">
    <property type="component" value="Unassembled WGS sequence"/>
</dbReference>
<dbReference type="EMBL" id="MTYJ01000147">
    <property type="protein sequence ID" value="OQV12336.1"/>
    <property type="molecule type" value="Genomic_DNA"/>
</dbReference>
<proteinExistence type="predicted"/>
<keyword evidence="2" id="KW-1185">Reference proteome</keyword>
<dbReference type="AlphaFoldDB" id="A0A1W0WAT3"/>
<accession>A0A1W0WAT3</accession>
<name>A0A1W0WAT3_HYPEX</name>
<reference evidence="2" key="1">
    <citation type="submission" date="2017-01" db="EMBL/GenBank/DDBJ databases">
        <title>Comparative genomics of anhydrobiosis in the tardigrade Hypsibius dujardini.</title>
        <authorList>
            <person name="Yoshida Y."/>
            <person name="Koutsovoulos G."/>
            <person name="Laetsch D."/>
            <person name="Stevens L."/>
            <person name="Kumar S."/>
            <person name="Horikawa D."/>
            <person name="Ishino K."/>
            <person name="Komine S."/>
            <person name="Tomita M."/>
            <person name="Blaxter M."/>
            <person name="Arakawa K."/>
        </authorList>
    </citation>
    <scope>NUCLEOTIDE SEQUENCE [LARGE SCALE GENOMIC DNA]</scope>
    <source>
        <strain evidence="2">Z151</strain>
    </source>
</reference>
<evidence type="ECO:0000313" key="1">
    <source>
        <dbReference type="EMBL" id="OQV12336.1"/>
    </source>
</evidence>
<sequence>MTLAGPFRATAITLYKIKVTAYEQNSTGAFTFVKQNLCSGVRYNHVLVTVSRIWAVTFPLHYRTAHSKLAAN</sequence>
<comment type="caution">
    <text evidence="1">The sequence shown here is derived from an EMBL/GenBank/DDBJ whole genome shotgun (WGS) entry which is preliminary data.</text>
</comment>
<evidence type="ECO:0000313" key="2">
    <source>
        <dbReference type="Proteomes" id="UP000192578"/>
    </source>
</evidence>